<proteinExistence type="predicted"/>
<reference evidence="1 2" key="1">
    <citation type="journal article" date="2022" name="DNA Res.">
        <title>Chromosomal-level genome assembly of the orchid tree Bauhinia variegata (Leguminosae; Cercidoideae) supports the allotetraploid origin hypothesis of Bauhinia.</title>
        <authorList>
            <person name="Zhong Y."/>
            <person name="Chen Y."/>
            <person name="Zheng D."/>
            <person name="Pang J."/>
            <person name="Liu Y."/>
            <person name="Luo S."/>
            <person name="Meng S."/>
            <person name="Qian L."/>
            <person name="Wei D."/>
            <person name="Dai S."/>
            <person name="Zhou R."/>
        </authorList>
    </citation>
    <scope>NUCLEOTIDE SEQUENCE [LARGE SCALE GENOMIC DNA]</scope>
    <source>
        <strain evidence="1">BV-YZ2020</strain>
    </source>
</reference>
<evidence type="ECO:0000313" key="1">
    <source>
        <dbReference type="EMBL" id="KAI4344764.1"/>
    </source>
</evidence>
<accession>A0ACB9PA04</accession>
<gene>
    <name evidence="1" type="ORF">L6164_011955</name>
</gene>
<protein>
    <submittedName>
        <fullName evidence="1">Uncharacterized protein</fullName>
    </submittedName>
</protein>
<evidence type="ECO:0000313" key="2">
    <source>
        <dbReference type="Proteomes" id="UP000828941"/>
    </source>
</evidence>
<comment type="caution">
    <text evidence="1">The sequence shown here is derived from an EMBL/GenBank/DDBJ whole genome shotgun (WGS) entry which is preliminary data.</text>
</comment>
<organism evidence="1 2">
    <name type="scientific">Bauhinia variegata</name>
    <name type="common">Purple orchid tree</name>
    <name type="synonym">Phanera variegata</name>
    <dbReference type="NCBI Taxonomy" id="167791"/>
    <lineage>
        <taxon>Eukaryota</taxon>
        <taxon>Viridiplantae</taxon>
        <taxon>Streptophyta</taxon>
        <taxon>Embryophyta</taxon>
        <taxon>Tracheophyta</taxon>
        <taxon>Spermatophyta</taxon>
        <taxon>Magnoliopsida</taxon>
        <taxon>eudicotyledons</taxon>
        <taxon>Gunneridae</taxon>
        <taxon>Pentapetalae</taxon>
        <taxon>rosids</taxon>
        <taxon>fabids</taxon>
        <taxon>Fabales</taxon>
        <taxon>Fabaceae</taxon>
        <taxon>Cercidoideae</taxon>
        <taxon>Cercideae</taxon>
        <taxon>Bauhiniinae</taxon>
        <taxon>Bauhinia</taxon>
    </lineage>
</organism>
<sequence>MAIRIEECASSDSKRRHFIVHLHGTEINVTVTANSSVVRKWISSTLYLRRHVLYCFVVGLGVQWTPGGRDAPADVLQLCVGRRCLIFQLAHADYVPNALRKFLSDSRFTFVGFHNHSDRQKLLISKHRLEMVKNPLDLRLSVESQDDEIDLTSASVEKIVKECLGFDGVSLRREISMSDWDDEVLSNDQVLQACLDAHCAFEIGKNIKAWCI</sequence>
<dbReference type="EMBL" id="CM039430">
    <property type="protein sequence ID" value="KAI4344764.1"/>
    <property type="molecule type" value="Genomic_DNA"/>
</dbReference>
<name>A0ACB9PA04_BAUVA</name>
<keyword evidence="2" id="KW-1185">Reference proteome</keyword>
<dbReference type="Proteomes" id="UP000828941">
    <property type="component" value="Chromosome 5"/>
</dbReference>